<name>A0ABZ2L246_9BACT</name>
<sequence length="493" mass="53611">MPVSAAQARDPAIVGALGGLALSTVRAASPMLVVRALRWHRDLERLGVHLPLFLVHDVGLLYAAPKEQLALGPRHPIDAKVPQLGTLMPTYVGIVDEIGQSEASQRARSMRLGDELIVVVLARVLGSIALRVGRKSPYAATVPLDPEMVRDLDSQLPSLFASVARTFETATLEALARARLHVLTMADALDLDTLRLLGMLGPESTTAGALAQVDLLAAMSTPSANDIVHFSLELLPSVLETRRTQSTGTQAVHGYAGIGSKGSIDSLVLTELAWEPEEFSRRMLENEILYFTREQASEDARRLHYLLIDASASMRGDRQVFARGLAIAMGKKLQLAGEEVWMRFFDSRLYDVQRPRPGQLPVAYLLGFKGERGRNPARVFAQLATEMALLRARDQRDPVIHLITHAALHVPRALVAEIGQQAHLSGVFILPSGGVLDLDYLDLLEGHTVVDHATLQQKTARAAAATKIVDEAARLNERVSLPPASERPPKSHG</sequence>
<gene>
    <name evidence="1" type="ORF">LVJ94_50020</name>
</gene>
<dbReference type="EMBL" id="CP089983">
    <property type="protein sequence ID" value="WXB05019.1"/>
    <property type="molecule type" value="Genomic_DNA"/>
</dbReference>
<reference evidence="1" key="1">
    <citation type="submission" date="2021-12" db="EMBL/GenBank/DDBJ databases">
        <title>Discovery of the Pendulisporaceae a myxobacterial family with distinct sporulation behavior and unique specialized metabolism.</title>
        <authorList>
            <person name="Garcia R."/>
            <person name="Popoff A."/>
            <person name="Bader C.D."/>
            <person name="Loehr J."/>
            <person name="Walesch S."/>
            <person name="Walt C."/>
            <person name="Boldt J."/>
            <person name="Bunk B."/>
            <person name="Haeckl F.J.F.P.J."/>
            <person name="Gunesch A.P."/>
            <person name="Birkelbach J."/>
            <person name="Nuebel U."/>
            <person name="Pietschmann T."/>
            <person name="Bach T."/>
            <person name="Mueller R."/>
        </authorList>
    </citation>
    <scope>NUCLEOTIDE SEQUENCE</scope>
    <source>
        <strain evidence="1">MSr11367</strain>
    </source>
</reference>
<proteinExistence type="predicted"/>
<evidence type="ECO:0008006" key="3">
    <source>
        <dbReference type="Google" id="ProtNLM"/>
    </source>
</evidence>
<accession>A0ABZ2L246</accession>
<protein>
    <recommendedName>
        <fullName evidence="3">VWA domain-containing protein</fullName>
    </recommendedName>
</protein>
<evidence type="ECO:0000313" key="1">
    <source>
        <dbReference type="EMBL" id="WXB05019.1"/>
    </source>
</evidence>
<dbReference type="Proteomes" id="UP001374803">
    <property type="component" value="Chromosome"/>
</dbReference>
<evidence type="ECO:0000313" key="2">
    <source>
        <dbReference type="Proteomes" id="UP001374803"/>
    </source>
</evidence>
<organism evidence="1 2">
    <name type="scientific">Pendulispora rubella</name>
    <dbReference type="NCBI Taxonomy" id="2741070"/>
    <lineage>
        <taxon>Bacteria</taxon>
        <taxon>Pseudomonadati</taxon>
        <taxon>Myxococcota</taxon>
        <taxon>Myxococcia</taxon>
        <taxon>Myxococcales</taxon>
        <taxon>Sorangiineae</taxon>
        <taxon>Pendulisporaceae</taxon>
        <taxon>Pendulispora</taxon>
    </lineage>
</organism>
<keyword evidence="2" id="KW-1185">Reference proteome</keyword>
<dbReference type="RefSeq" id="WP_394834662.1">
    <property type="nucleotide sequence ID" value="NZ_CP089929.1"/>
</dbReference>